<evidence type="ECO:0008006" key="5">
    <source>
        <dbReference type="Google" id="ProtNLM"/>
    </source>
</evidence>
<evidence type="ECO:0000256" key="1">
    <source>
        <dbReference type="SAM" id="MobiDB-lite"/>
    </source>
</evidence>
<organism evidence="3 4">
    <name type="scientific">Peteryoungia aggregata LMG 23059</name>
    <dbReference type="NCBI Taxonomy" id="1368425"/>
    <lineage>
        <taxon>Bacteria</taxon>
        <taxon>Pseudomonadati</taxon>
        <taxon>Pseudomonadota</taxon>
        <taxon>Alphaproteobacteria</taxon>
        <taxon>Hyphomicrobiales</taxon>
        <taxon>Rhizobiaceae</taxon>
        <taxon>Peteryoungia</taxon>
    </lineage>
</organism>
<proteinExistence type="predicted"/>
<keyword evidence="4" id="KW-1185">Reference proteome</keyword>
<feature type="chain" id="PRO_5045252157" description="PepSY domain-containing protein" evidence="2">
    <location>
        <begin position="28"/>
        <end position="173"/>
    </location>
</feature>
<keyword evidence="2" id="KW-0732">Signal</keyword>
<dbReference type="EMBL" id="JAUSUW010000003">
    <property type="protein sequence ID" value="MDQ0420183.1"/>
    <property type="molecule type" value="Genomic_DNA"/>
</dbReference>
<reference evidence="3 4" key="1">
    <citation type="submission" date="2023-07" db="EMBL/GenBank/DDBJ databases">
        <title>Genomic Encyclopedia of Type Strains, Phase IV (KMG-IV): sequencing the most valuable type-strain genomes for metagenomic binning, comparative biology and taxonomic classification.</title>
        <authorList>
            <person name="Goeker M."/>
        </authorList>
    </citation>
    <scope>NUCLEOTIDE SEQUENCE [LARGE SCALE GENOMIC DNA]</scope>
    <source>
        <strain evidence="3 4">DSM 1111</strain>
    </source>
</reference>
<name>A0ABU0G4C5_9HYPH</name>
<protein>
    <recommendedName>
        <fullName evidence="5">PepSY domain-containing protein</fullName>
    </recommendedName>
</protein>
<evidence type="ECO:0000256" key="2">
    <source>
        <dbReference type="SAM" id="SignalP"/>
    </source>
</evidence>
<evidence type="ECO:0000313" key="4">
    <source>
        <dbReference type="Proteomes" id="UP001238496"/>
    </source>
</evidence>
<sequence>MMDRRLFLFALLSLVAAGLSPAGSAFAKDGGDDDDDDDDDSGGGGSDDSDDGDDSDSDSDDDDDSSDRDRDRDDDDSDQDKDDDDRDDSSGSGKSGSSRDHNRARDAVDKGRILPLREILKRVDGLGGGRVISVDLNLKARAPYYTLKVESGSRVRTLKLDAATGRKLNLFGW</sequence>
<feature type="compositionally biased region" description="Acidic residues" evidence="1">
    <location>
        <begin position="31"/>
        <end position="87"/>
    </location>
</feature>
<feature type="region of interest" description="Disordered" evidence="1">
    <location>
        <begin position="22"/>
        <end position="106"/>
    </location>
</feature>
<evidence type="ECO:0000313" key="3">
    <source>
        <dbReference type="EMBL" id="MDQ0420183.1"/>
    </source>
</evidence>
<dbReference type="Proteomes" id="UP001238496">
    <property type="component" value="Unassembled WGS sequence"/>
</dbReference>
<comment type="caution">
    <text evidence="3">The sequence shown here is derived from an EMBL/GenBank/DDBJ whole genome shotgun (WGS) entry which is preliminary data.</text>
</comment>
<feature type="signal peptide" evidence="2">
    <location>
        <begin position="1"/>
        <end position="27"/>
    </location>
</feature>
<accession>A0ABU0G4C5</accession>
<gene>
    <name evidence="3" type="ORF">J2045_001202</name>
</gene>
<feature type="compositionally biased region" description="Basic and acidic residues" evidence="1">
    <location>
        <begin position="97"/>
        <end position="106"/>
    </location>
</feature>
<dbReference type="RefSeq" id="WP_307370455.1">
    <property type="nucleotide sequence ID" value="NZ_JAUSUW010000003.1"/>
</dbReference>